<dbReference type="Proteomes" id="UP000008144">
    <property type="component" value="Chromosome 3"/>
</dbReference>
<protein>
    <submittedName>
        <fullName evidence="1">Uncharacterized protein</fullName>
    </submittedName>
</protein>
<accession>H2Y2Z7</accession>
<dbReference type="AlphaFoldDB" id="H2Y2Z7"/>
<dbReference type="HOGENOM" id="CLU_2612110_0_0_1"/>
<evidence type="ECO:0000313" key="1">
    <source>
        <dbReference type="Ensembl" id="ENSCINP00000036282.1"/>
    </source>
</evidence>
<name>H2Y2Z7_CIOIN</name>
<reference evidence="1" key="4">
    <citation type="submission" date="2025-09" db="UniProtKB">
        <authorList>
            <consortium name="Ensembl"/>
        </authorList>
    </citation>
    <scope>IDENTIFICATION</scope>
</reference>
<reference evidence="1" key="2">
    <citation type="journal article" date="2008" name="Genome Biol.">
        <title>Improved genome assembly and evidence-based global gene model set for the chordate Ciona intestinalis: new insight into intron and operon populations.</title>
        <authorList>
            <person name="Satou Y."/>
            <person name="Mineta K."/>
            <person name="Ogasawara M."/>
            <person name="Sasakura Y."/>
            <person name="Shoguchi E."/>
            <person name="Ueno K."/>
            <person name="Yamada L."/>
            <person name="Matsumoto J."/>
            <person name="Wasserscheid J."/>
            <person name="Dewar K."/>
            <person name="Wiley G.B."/>
            <person name="Macmil S.L."/>
            <person name="Roe B.A."/>
            <person name="Zeller R.W."/>
            <person name="Hastings K.E."/>
            <person name="Lemaire P."/>
            <person name="Lindquist E."/>
            <person name="Endo T."/>
            <person name="Hotta K."/>
            <person name="Inaba K."/>
        </authorList>
    </citation>
    <scope>NUCLEOTIDE SEQUENCE [LARGE SCALE GENOMIC DNA]</scope>
    <source>
        <strain evidence="1">wild type</strain>
    </source>
</reference>
<proteinExistence type="predicted"/>
<dbReference type="EMBL" id="EAAA01001830">
    <property type="status" value="NOT_ANNOTATED_CDS"/>
    <property type="molecule type" value="Genomic_DNA"/>
</dbReference>
<keyword evidence="2" id="KW-1185">Reference proteome</keyword>
<dbReference type="Ensembl" id="ENSCINT00000036206.1">
    <property type="protein sequence ID" value="ENSCINP00000036282.1"/>
    <property type="gene ID" value="ENSCING00000020781.1"/>
</dbReference>
<organism evidence="1 2">
    <name type="scientific">Ciona intestinalis</name>
    <name type="common">Transparent sea squirt</name>
    <name type="synonym">Ascidia intestinalis</name>
    <dbReference type="NCBI Taxonomy" id="7719"/>
    <lineage>
        <taxon>Eukaryota</taxon>
        <taxon>Metazoa</taxon>
        <taxon>Chordata</taxon>
        <taxon>Tunicata</taxon>
        <taxon>Ascidiacea</taxon>
        <taxon>Phlebobranchia</taxon>
        <taxon>Cionidae</taxon>
        <taxon>Ciona</taxon>
    </lineage>
</organism>
<sequence length="79" mass="8972">QLTVGIGVATIDKLRDINTKLHLEHCKRRSSRKCSKSQLCVVTKRKSTIIVDTTLVNETNYNHRCSDKGNIRSIIHNVL</sequence>
<dbReference type="InParanoid" id="H2Y2Z7"/>
<evidence type="ECO:0000313" key="2">
    <source>
        <dbReference type="Proteomes" id="UP000008144"/>
    </source>
</evidence>
<reference evidence="1" key="3">
    <citation type="submission" date="2025-08" db="UniProtKB">
        <authorList>
            <consortium name="Ensembl"/>
        </authorList>
    </citation>
    <scope>IDENTIFICATION</scope>
</reference>
<reference evidence="2" key="1">
    <citation type="journal article" date="2002" name="Science">
        <title>The draft genome of Ciona intestinalis: insights into chordate and vertebrate origins.</title>
        <authorList>
            <person name="Dehal P."/>
            <person name="Satou Y."/>
            <person name="Campbell R.K."/>
            <person name="Chapman J."/>
            <person name="Degnan B."/>
            <person name="De Tomaso A."/>
            <person name="Davidson B."/>
            <person name="Di Gregorio A."/>
            <person name="Gelpke M."/>
            <person name="Goodstein D.M."/>
            <person name="Harafuji N."/>
            <person name="Hastings K.E."/>
            <person name="Ho I."/>
            <person name="Hotta K."/>
            <person name="Huang W."/>
            <person name="Kawashima T."/>
            <person name="Lemaire P."/>
            <person name="Martinez D."/>
            <person name="Meinertzhagen I.A."/>
            <person name="Necula S."/>
            <person name="Nonaka M."/>
            <person name="Putnam N."/>
            <person name="Rash S."/>
            <person name="Saiga H."/>
            <person name="Satake M."/>
            <person name="Terry A."/>
            <person name="Yamada L."/>
            <person name="Wang H.G."/>
            <person name="Awazu S."/>
            <person name="Azumi K."/>
            <person name="Boore J."/>
            <person name="Branno M."/>
            <person name="Chin-Bow S."/>
            <person name="DeSantis R."/>
            <person name="Doyle S."/>
            <person name="Francino P."/>
            <person name="Keys D.N."/>
            <person name="Haga S."/>
            <person name="Hayashi H."/>
            <person name="Hino K."/>
            <person name="Imai K.S."/>
            <person name="Inaba K."/>
            <person name="Kano S."/>
            <person name="Kobayashi K."/>
            <person name="Kobayashi M."/>
            <person name="Lee B.I."/>
            <person name="Makabe K.W."/>
            <person name="Manohar C."/>
            <person name="Matassi G."/>
            <person name="Medina M."/>
            <person name="Mochizuki Y."/>
            <person name="Mount S."/>
            <person name="Morishita T."/>
            <person name="Miura S."/>
            <person name="Nakayama A."/>
            <person name="Nishizaka S."/>
            <person name="Nomoto H."/>
            <person name="Ohta F."/>
            <person name="Oishi K."/>
            <person name="Rigoutsos I."/>
            <person name="Sano M."/>
            <person name="Sasaki A."/>
            <person name="Sasakura Y."/>
            <person name="Shoguchi E."/>
            <person name="Shin-i T."/>
            <person name="Spagnuolo A."/>
            <person name="Stainier D."/>
            <person name="Suzuki M.M."/>
            <person name="Tassy O."/>
            <person name="Takatori N."/>
            <person name="Tokuoka M."/>
            <person name="Yagi K."/>
            <person name="Yoshizaki F."/>
            <person name="Wada S."/>
            <person name="Zhang C."/>
            <person name="Hyatt P.D."/>
            <person name="Larimer F."/>
            <person name="Detter C."/>
            <person name="Doggett N."/>
            <person name="Glavina T."/>
            <person name="Hawkins T."/>
            <person name="Richardson P."/>
            <person name="Lucas S."/>
            <person name="Kohara Y."/>
            <person name="Levine M."/>
            <person name="Satoh N."/>
            <person name="Rokhsar D.S."/>
        </authorList>
    </citation>
    <scope>NUCLEOTIDE SEQUENCE [LARGE SCALE GENOMIC DNA]</scope>
</reference>